<dbReference type="InParanoid" id="A8N6I1"/>
<dbReference type="AlphaFoldDB" id="A8N6I1"/>
<keyword evidence="1" id="KW-0812">Transmembrane</keyword>
<keyword evidence="1" id="KW-1133">Transmembrane helix</keyword>
<dbReference type="OrthoDB" id="3038990at2759"/>
<sequence>MASMAGGANNSRTTATGKVTFMKNILLGSHLPPFSRGMLRNTQFYCLTTLILGILCVVWSIVHYDSAYYGSLFTLPNVAVMNIMACRVYRNTKLDGVQGTQLPCVAMAQIQFEINQKSSELTMDLEHSQGRAKH</sequence>
<feature type="transmembrane region" description="Helical" evidence="1">
    <location>
        <begin position="44"/>
        <end position="62"/>
    </location>
</feature>
<protein>
    <submittedName>
        <fullName evidence="2">Uncharacterized protein</fullName>
    </submittedName>
</protein>
<dbReference type="RefSeq" id="XP_001830437.1">
    <property type="nucleotide sequence ID" value="XM_001830385.1"/>
</dbReference>
<reference evidence="2 3" key="1">
    <citation type="journal article" date="2010" name="Proc. Natl. Acad. Sci. U.S.A.">
        <title>Insights into evolution of multicellular fungi from the assembled chromosomes of the mushroom Coprinopsis cinerea (Coprinus cinereus).</title>
        <authorList>
            <person name="Stajich J.E."/>
            <person name="Wilke S.K."/>
            <person name="Ahren D."/>
            <person name="Au C.H."/>
            <person name="Birren B.W."/>
            <person name="Borodovsky M."/>
            <person name="Burns C."/>
            <person name="Canback B."/>
            <person name="Casselton L.A."/>
            <person name="Cheng C.K."/>
            <person name="Deng J."/>
            <person name="Dietrich F.S."/>
            <person name="Fargo D.C."/>
            <person name="Farman M.L."/>
            <person name="Gathman A.C."/>
            <person name="Goldberg J."/>
            <person name="Guigo R."/>
            <person name="Hoegger P.J."/>
            <person name="Hooker J.B."/>
            <person name="Huggins A."/>
            <person name="James T.Y."/>
            <person name="Kamada T."/>
            <person name="Kilaru S."/>
            <person name="Kodira C."/>
            <person name="Kues U."/>
            <person name="Kupfer D."/>
            <person name="Kwan H.S."/>
            <person name="Lomsadze A."/>
            <person name="Li W."/>
            <person name="Lilly W.W."/>
            <person name="Ma L.J."/>
            <person name="Mackey A.J."/>
            <person name="Manning G."/>
            <person name="Martin F."/>
            <person name="Muraguchi H."/>
            <person name="Natvig D.O."/>
            <person name="Palmerini H."/>
            <person name="Ramesh M.A."/>
            <person name="Rehmeyer C.J."/>
            <person name="Roe B.A."/>
            <person name="Shenoy N."/>
            <person name="Stanke M."/>
            <person name="Ter-Hovhannisyan V."/>
            <person name="Tunlid A."/>
            <person name="Velagapudi R."/>
            <person name="Vision T.J."/>
            <person name="Zeng Q."/>
            <person name="Zolan M.E."/>
            <person name="Pukkila P.J."/>
        </authorList>
    </citation>
    <scope>NUCLEOTIDE SEQUENCE [LARGE SCALE GENOMIC DNA]</scope>
    <source>
        <strain evidence="3">Okayama-7 / 130 / ATCC MYA-4618 / FGSC 9003</strain>
    </source>
</reference>
<dbReference type="GeneID" id="6006878"/>
<dbReference type="EMBL" id="AACS02000003">
    <property type="protein sequence ID" value="EAU91317.1"/>
    <property type="molecule type" value="Genomic_DNA"/>
</dbReference>
<dbReference type="Proteomes" id="UP000001861">
    <property type="component" value="Unassembled WGS sequence"/>
</dbReference>
<comment type="caution">
    <text evidence="2">The sequence shown here is derived from an EMBL/GenBank/DDBJ whole genome shotgun (WGS) entry which is preliminary data.</text>
</comment>
<evidence type="ECO:0000313" key="3">
    <source>
        <dbReference type="Proteomes" id="UP000001861"/>
    </source>
</evidence>
<dbReference type="KEGG" id="cci:CC1G_07352"/>
<keyword evidence="3" id="KW-1185">Reference proteome</keyword>
<feature type="transmembrane region" description="Helical" evidence="1">
    <location>
        <begin position="68"/>
        <end position="89"/>
    </location>
</feature>
<organism evidence="2 3">
    <name type="scientific">Coprinopsis cinerea (strain Okayama-7 / 130 / ATCC MYA-4618 / FGSC 9003)</name>
    <name type="common">Inky cap fungus</name>
    <name type="synonym">Hormographiella aspergillata</name>
    <dbReference type="NCBI Taxonomy" id="240176"/>
    <lineage>
        <taxon>Eukaryota</taxon>
        <taxon>Fungi</taxon>
        <taxon>Dikarya</taxon>
        <taxon>Basidiomycota</taxon>
        <taxon>Agaricomycotina</taxon>
        <taxon>Agaricomycetes</taxon>
        <taxon>Agaricomycetidae</taxon>
        <taxon>Agaricales</taxon>
        <taxon>Agaricineae</taxon>
        <taxon>Psathyrellaceae</taxon>
        <taxon>Coprinopsis</taxon>
    </lineage>
</organism>
<name>A8N6I1_COPC7</name>
<dbReference type="VEuPathDB" id="FungiDB:CC1G_07352"/>
<gene>
    <name evidence="2" type="ORF">CC1G_07352</name>
</gene>
<proteinExistence type="predicted"/>
<keyword evidence="1" id="KW-0472">Membrane</keyword>
<evidence type="ECO:0000256" key="1">
    <source>
        <dbReference type="SAM" id="Phobius"/>
    </source>
</evidence>
<accession>A8N6I1</accession>
<evidence type="ECO:0000313" key="2">
    <source>
        <dbReference type="EMBL" id="EAU91317.1"/>
    </source>
</evidence>